<accession>A0ABN9PSQ0</accession>
<evidence type="ECO:0000256" key="1">
    <source>
        <dbReference type="SAM" id="MobiDB-lite"/>
    </source>
</evidence>
<proteinExistence type="predicted"/>
<organism evidence="2 3">
    <name type="scientific">Prorocentrum cordatum</name>
    <dbReference type="NCBI Taxonomy" id="2364126"/>
    <lineage>
        <taxon>Eukaryota</taxon>
        <taxon>Sar</taxon>
        <taxon>Alveolata</taxon>
        <taxon>Dinophyceae</taxon>
        <taxon>Prorocentrales</taxon>
        <taxon>Prorocentraceae</taxon>
        <taxon>Prorocentrum</taxon>
    </lineage>
</organism>
<dbReference type="Proteomes" id="UP001189429">
    <property type="component" value="Unassembled WGS sequence"/>
</dbReference>
<feature type="non-terminal residue" evidence="2">
    <location>
        <position position="189"/>
    </location>
</feature>
<feature type="compositionally biased region" description="Basic and acidic residues" evidence="1">
    <location>
        <begin position="114"/>
        <end position="125"/>
    </location>
</feature>
<reference evidence="2" key="1">
    <citation type="submission" date="2023-10" db="EMBL/GenBank/DDBJ databases">
        <authorList>
            <person name="Chen Y."/>
            <person name="Shah S."/>
            <person name="Dougan E. K."/>
            <person name="Thang M."/>
            <person name="Chan C."/>
        </authorList>
    </citation>
    <scope>NUCLEOTIDE SEQUENCE [LARGE SCALE GENOMIC DNA]</scope>
</reference>
<comment type="caution">
    <text evidence="2">The sequence shown here is derived from an EMBL/GenBank/DDBJ whole genome shotgun (WGS) entry which is preliminary data.</text>
</comment>
<feature type="non-terminal residue" evidence="2">
    <location>
        <position position="1"/>
    </location>
</feature>
<keyword evidence="3" id="KW-1185">Reference proteome</keyword>
<evidence type="ECO:0000313" key="3">
    <source>
        <dbReference type="Proteomes" id="UP001189429"/>
    </source>
</evidence>
<dbReference type="EMBL" id="CAUYUJ010000989">
    <property type="protein sequence ID" value="CAK0793539.1"/>
    <property type="molecule type" value="Genomic_DNA"/>
</dbReference>
<sequence>PPLAARRGQGARAAPPAPRAAEVARPRGVQGVEDGQGHLVDPDPAGQPAGGLGVEGRVAVGGGARGAGRSRGRPERCVHVQGVRGGRAEAPDALLAAVRPAAALPAAGPAGRHPSREARALRHPESSAAGLDHQRRRAARDRPGRAECGPGVRPEARAVVRTAAVAVRHAAALRGRSRGAAGAAGAAGG</sequence>
<evidence type="ECO:0000313" key="2">
    <source>
        <dbReference type="EMBL" id="CAK0793539.1"/>
    </source>
</evidence>
<feature type="compositionally biased region" description="Low complexity" evidence="1">
    <location>
        <begin position="1"/>
        <end position="28"/>
    </location>
</feature>
<feature type="region of interest" description="Disordered" evidence="1">
    <location>
        <begin position="1"/>
        <end position="76"/>
    </location>
</feature>
<feature type="compositionally biased region" description="Gly residues" evidence="1">
    <location>
        <begin position="48"/>
        <end position="66"/>
    </location>
</feature>
<protein>
    <submittedName>
        <fullName evidence="2">Uncharacterized protein</fullName>
    </submittedName>
</protein>
<name>A0ABN9PSQ0_9DINO</name>
<feature type="region of interest" description="Disordered" evidence="1">
    <location>
        <begin position="104"/>
        <end position="155"/>
    </location>
</feature>
<gene>
    <name evidence="2" type="ORF">PCOR1329_LOCUS3804</name>
</gene>